<organism evidence="2 3">
    <name type="scientific">Apiosordaria backusii</name>
    <dbReference type="NCBI Taxonomy" id="314023"/>
    <lineage>
        <taxon>Eukaryota</taxon>
        <taxon>Fungi</taxon>
        <taxon>Dikarya</taxon>
        <taxon>Ascomycota</taxon>
        <taxon>Pezizomycotina</taxon>
        <taxon>Sordariomycetes</taxon>
        <taxon>Sordariomycetidae</taxon>
        <taxon>Sordariales</taxon>
        <taxon>Lasiosphaeriaceae</taxon>
        <taxon>Apiosordaria</taxon>
    </lineage>
</organism>
<accession>A0AA40BJR8</accession>
<name>A0AA40BJR8_9PEZI</name>
<evidence type="ECO:0000313" key="3">
    <source>
        <dbReference type="Proteomes" id="UP001172159"/>
    </source>
</evidence>
<evidence type="ECO:0000256" key="1">
    <source>
        <dbReference type="SAM" id="MobiDB-lite"/>
    </source>
</evidence>
<dbReference type="Proteomes" id="UP001172159">
    <property type="component" value="Unassembled WGS sequence"/>
</dbReference>
<feature type="region of interest" description="Disordered" evidence="1">
    <location>
        <begin position="1"/>
        <end position="60"/>
    </location>
</feature>
<comment type="caution">
    <text evidence="2">The sequence shown here is derived from an EMBL/GenBank/DDBJ whole genome shotgun (WGS) entry which is preliminary data.</text>
</comment>
<dbReference type="AlphaFoldDB" id="A0AA40BJR8"/>
<sequence length="264" mass="30822">MAGDNTTTMSDDDKATLISDGDDEWREHGSDIYEEWNSEDLNNSAEDLENGECDSKKPNDFEWGSEKQSLHEVLLKAVARHPEIKDWLRHPTYERPHTAYQCGSCWNSDNAWADKAYWICIDFDDFDYSQKAEYDEKLEELSSRIKDLFSSIIREVGYDSSYETKAKAAEVMFEIIGMFVYAEADSANFASELYRCTDGACVKLAGLLCRFKECELERFFTEDDKRFRIKFDLLLEKSLHSHPRTHPNLHHDINTSWRIIKHIR</sequence>
<proteinExistence type="predicted"/>
<evidence type="ECO:0000313" key="2">
    <source>
        <dbReference type="EMBL" id="KAK0735507.1"/>
    </source>
</evidence>
<gene>
    <name evidence="2" type="ORF">B0T21DRAFT_348989</name>
</gene>
<keyword evidence="3" id="KW-1185">Reference proteome</keyword>
<protein>
    <submittedName>
        <fullName evidence="2">Uncharacterized protein</fullName>
    </submittedName>
</protein>
<reference evidence="2" key="1">
    <citation type="submission" date="2023-06" db="EMBL/GenBank/DDBJ databases">
        <title>Genome-scale phylogeny and comparative genomics of the fungal order Sordariales.</title>
        <authorList>
            <consortium name="Lawrence Berkeley National Laboratory"/>
            <person name="Hensen N."/>
            <person name="Bonometti L."/>
            <person name="Westerberg I."/>
            <person name="Brannstrom I.O."/>
            <person name="Guillou S."/>
            <person name="Cros-Aarteil S."/>
            <person name="Calhoun S."/>
            <person name="Haridas S."/>
            <person name="Kuo A."/>
            <person name="Mondo S."/>
            <person name="Pangilinan J."/>
            <person name="Riley R."/>
            <person name="Labutti K."/>
            <person name="Andreopoulos B."/>
            <person name="Lipzen A."/>
            <person name="Chen C."/>
            <person name="Yanf M."/>
            <person name="Daum C."/>
            <person name="Ng V."/>
            <person name="Clum A."/>
            <person name="Steindorff A."/>
            <person name="Ohm R."/>
            <person name="Martin F."/>
            <person name="Silar P."/>
            <person name="Natvig D."/>
            <person name="Lalanne C."/>
            <person name="Gautier V."/>
            <person name="Ament-Velasquez S.L."/>
            <person name="Kruys A."/>
            <person name="Hutchinson M.I."/>
            <person name="Powell A.J."/>
            <person name="Barry K."/>
            <person name="Miller A.N."/>
            <person name="Grigoriev I.V."/>
            <person name="Debuchy R."/>
            <person name="Gladieux P."/>
            <person name="Thoren M.H."/>
            <person name="Johannesson H."/>
        </authorList>
    </citation>
    <scope>NUCLEOTIDE SEQUENCE</scope>
    <source>
        <strain evidence="2">CBS 540.89</strain>
    </source>
</reference>
<dbReference type="EMBL" id="JAUKTV010000007">
    <property type="protein sequence ID" value="KAK0735507.1"/>
    <property type="molecule type" value="Genomic_DNA"/>
</dbReference>